<accession>A0ABC9SPQ6</accession>
<proteinExistence type="predicted"/>
<reference evidence="1 2" key="1">
    <citation type="submission" date="2013-01" db="EMBL/GenBank/DDBJ databases">
        <title>The Genome Sequence of Bacillus cereus TIAC219.</title>
        <authorList>
            <consortium name="The Broad Institute Genome Sequencing Platform"/>
            <consortium name="The Broad Institute Genome Sequencing Center for Infectious Disease"/>
            <person name="Feldgarden M."/>
            <person name="Van der Auwera G.A."/>
            <person name="Mahillon J."/>
            <person name="Duprez V."/>
            <person name="Timmery S."/>
            <person name="Mattelet C."/>
            <person name="Dierick K."/>
            <person name="Sun M."/>
            <person name="Yu Z."/>
            <person name="Zhu L."/>
            <person name="Hu X."/>
            <person name="Shank E.B."/>
            <person name="Swiecicka I."/>
            <person name="Hansen B.M."/>
            <person name="Andrup L."/>
            <person name="Walker B."/>
            <person name="Young S.K."/>
            <person name="Zeng Q."/>
            <person name="Gargeya S."/>
            <person name="Fitzgerald M."/>
            <person name="Haas B."/>
            <person name="Abouelleil A."/>
            <person name="Alvarado L."/>
            <person name="Arachchi H.M."/>
            <person name="Berlin A.M."/>
            <person name="Chapman S.B."/>
            <person name="Dewar J."/>
            <person name="Goldberg J."/>
            <person name="Griggs A."/>
            <person name="Gujja S."/>
            <person name="Hansen M."/>
            <person name="Howarth C."/>
            <person name="Imamovic A."/>
            <person name="Larimer J."/>
            <person name="McCowan C."/>
            <person name="Murphy C."/>
            <person name="Neiman D."/>
            <person name="Pearson M."/>
            <person name="Priest M."/>
            <person name="Roberts A."/>
            <person name="Saif S."/>
            <person name="Shea T."/>
            <person name="Sisk P."/>
            <person name="Sykes S."/>
            <person name="Wortman J."/>
            <person name="Nusbaum C."/>
            <person name="Birren B."/>
        </authorList>
    </citation>
    <scope>NUCLEOTIDE SEQUENCE [LARGE SCALE GENOMIC DNA]</scope>
    <source>
        <strain evidence="1 2">TIAC219</strain>
    </source>
</reference>
<dbReference type="AlphaFoldDB" id="A0ABC9SPQ6"/>
<evidence type="ECO:0000313" key="2">
    <source>
        <dbReference type="Proteomes" id="UP000014060"/>
    </source>
</evidence>
<dbReference type="Proteomes" id="UP000014060">
    <property type="component" value="Unassembled WGS sequence"/>
</dbReference>
<organism evidence="1 2">
    <name type="scientific">Bacillus cereus TIAC219</name>
    <dbReference type="NCBI Taxonomy" id="718222"/>
    <lineage>
        <taxon>Bacteria</taxon>
        <taxon>Bacillati</taxon>
        <taxon>Bacillota</taxon>
        <taxon>Bacilli</taxon>
        <taxon>Bacillales</taxon>
        <taxon>Bacillaceae</taxon>
        <taxon>Bacillus</taxon>
        <taxon>Bacillus cereus group</taxon>
    </lineage>
</organism>
<gene>
    <name evidence="1" type="ORF">IAY_06876</name>
</gene>
<protein>
    <submittedName>
        <fullName evidence="1">Uncharacterized protein</fullName>
    </submittedName>
</protein>
<name>A0ABC9SPQ6_BACCE</name>
<dbReference type="RefSeq" id="WP_001220180.1">
    <property type="nucleotide sequence ID" value="NZ_KB976020.1"/>
</dbReference>
<dbReference type="EMBL" id="AHCJ01000107">
    <property type="protein sequence ID" value="EOQ56682.1"/>
    <property type="molecule type" value="Genomic_DNA"/>
</dbReference>
<comment type="caution">
    <text evidence="1">The sequence shown here is derived from an EMBL/GenBank/DDBJ whole genome shotgun (WGS) entry which is preliminary data.</text>
</comment>
<evidence type="ECO:0000313" key="1">
    <source>
        <dbReference type="EMBL" id="EOQ56682.1"/>
    </source>
</evidence>
<sequence length="150" mass="16684">MRIIKLKSAVKQCTSLALAGVIGISGLGAFGTSVSADENVSHVNTKQMNQNQVMTIPQLQDAIQQKNDPFINQVKIFIANHFQESEFLWGKVSNSLKKDIIDLLMGDEKDYSAKISKALINHFIEVPSLLKQASPEFKRDIIQLLKYLPG</sequence>